<organism evidence="4 5">
    <name type="scientific">Pseudoalteromonas qingdaonensis</name>
    <dbReference type="NCBI Taxonomy" id="3131913"/>
    <lineage>
        <taxon>Bacteria</taxon>
        <taxon>Pseudomonadati</taxon>
        <taxon>Pseudomonadota</taxon>
        <taxon>Gammaproteobacteria</taxon>
        <taxon>Alteromonadales</taxon>
        <taxon>Pseudoalteromonadaceae</taxon>
        <taxon>Pseudoalteromonas</taxon>
    </lineage>
</organism>
<name>A0ABU9N1L1_9GAMM</name>
<protein>
    <submittedName>
        <fullName evidence="4">Gamma-butyrobetaine hydroxylase-like domain-containing protein</fullName>
    </submittedName>
</protein>
<keyword evidence="5" id="KW-1185">Reference proteome</keyword>
<dbReference type="EMBL" id="JBCGCU010000014">
    <property type="protein sequence ID" value="MEM0516188.1"/>
    <property type="molecule type" value="Genomic_DNA"/>
</dbReference>
<keyword evidence="2" id="KW-0408">Iron</keyword>
<evidence type="ECO:0000259" key="3">
    <source>
        <dbReference type="Pfam" id="PF06155"/>
    </source>
</evidence>
<gene>
    <name evidence="4" type="ORF">WCN91_12310</name>
</gene>
<dbReference type="PANTHER" id="PTHR35303">
    <property type="entry name" value="OS02G0197800 PROTEIN"/>
    <property type="match status" value="1"/>
</dbReference>
<keyword evidence="1" id="KW-0479">Metal-binding</keyword>
<comment type="caution">
    <text evidence="4">The sequence shown here is derived from an EMBL/GenBank/DDBJ whole genome shotgun (WGS) entry which is preliminary data.</text>
</comment>
<dbReference type="Pfam" id="PF06155">
    <property type="entry name" value="GBBH-like_N"/>
    <property type="match status" value="1"/>
</dbReference>
<accession>A0ABU9N1L1</accession>
<reference evidence="4 5" key="1">
    <citation type="submission" date="2024-03" db="EMBL/GenBank/DDBJ databases">
        <title>Pseudoalteromonas qingdaonensis sp. nov., isolated from the intestines of marine benthic organisms.</title>
        <authorList>
            <person name="Lin X."/>
            <person name="Fang S."/>
            <person name="Hu X."/>
        </authorList>
    </citation>
    <scope>NUCLEOTIDE SEQUENCE [LARGE SCALE GENOMIC DNA]</scope>
    <source>
        <strain evidence="4 5">YIC-827</strain>
    </source>
</reference>
<evidence type="ECO:0000256" key="2">
    <source>
        <dbReference type="ARBA" id="ARBA00023004"/>
    </source>
</evidence>
<dbReference type="Gene3D" id="3.30.2020.30">
    <property type="match status" value="1"/>
</dbReference>
<dbReference type="InterPro" id="IPR038492">
    <property type="entry name" value="GBBH-like_N_sf"/>
</dbReference>
<dbReference type="PANTHER" id="PTHR35303:SF5">
    <property type="entry name" value="OS02G0197800 PROTEIN"/>
    <property type="match status" value="1"/>
</dbReference>
<evidence type="ECO:0000313" key="5">
    <source>
        <dbReference type="Proteomes" id="UP001447008"/>
    </source>
</evidence>
<proteinExistence type="predicted"/>
<dbReference type="Proteomes" id="UP001447008">
    <property type="component" value="Unassembled WGS sequence"/>
</dbReference>
<dbReference type="InterPro" id="IPR010376">
    <property type="entry name" value="GBBH-like_N"/>
</dbReference>
<feature type="domain" description="Gamma-butyrobetaine hydroxylase-like N-terminal" evidence="3">
    <location>
        <begin position="7"/>
        <end position="89"/>
    </location>
</feature>
<evidence type="ECO:0000313" key="4">
    <source>
        <dbReference type="EMBL" id="MEM0516188.1"/>
    </source>
</evidence>
<dbReference type="RefSeq" id="WP_342679474.1">
    <property type="nucleotide sequence ID" value="NZ_JBCGCU010000014.1"/>
</dbReference>
<sequence>MLVSKLHYHRRTNVLDIHFDNGEQVSLSAEFLRVHSPSAEVQGHHQGPPKLVTNKKAVAINEIEAIGHYAVRLQFDDGHQSGLYSFGYLAELCSQAEQLWQTYLERLKAANAQRDASIAIRVTP</sequence>
<evidence type="ECO:0000256" key="1">
    <source>
        <dbReference type="ARBA" id="ARBA00022723"/>
    </source>
</evidence>